<gene>
    <name evidence="1" type="ORF">IEG06_08320</name>
</gene>
<dbReference type="InterPro" id="IPR045444">
    <property type="entry name" value="DUF6503"/>
</dbReference>
<accession>A0ABR8LWJ0</accession>
<name>A0ABR8LWJ0_9FLAO</name>
<organism evidence="1 2">
    <name type="scientific">Olleya marilimosa</name>
    <dbReference type="NCBI Taxonomy" id="272164"/>
    <lineage>
        <taxon>Bacteria</taxon>
        <taxon>Pseudomonadati</taxon>
        <taxon>Bacteroidota</taxon>
        <taxon>Flavobacteriia</taxon>
        <taxon>Flavobacteriales</taxon>
        <taxon>Flavobacteriaceae</taxon>
    </lineage>
</organism>
<dbReference type="EMBL" id="JACXXH010000004">
    <property type="protein sequence ID" value="MBD3863454.1"/>
    <property type="molecule type" value="Genomic_DNA"/>
</dbReference>
<comment type="caution">
    <text evidence="1">The sequence shown here is derived from an EMBL/GenBank/DDBJ whole genome shotgun (WGS) entry which is preliminary data.</text>
</comment>
<evidence type="ECO:0000313" key="1">
    <source>
        <dbReference type="EMBL" id="MBD3863454.1"/>
    </source>
</evidence>
<keyword evidence="2" id="KW-1185">Reference proteome</keyword>
<protein>
    <recommendedName>
        <fullName evidence="3">Threonine synthase</fullName>
    </recommendedName>
</protein>
<reference evidence="1 2" key="1">
    <citation type="submission" date="2020-09" db="EMBL/GenBank/DDBJ databases">
        <title>Bacillus nautilus sp. nov., Chryseoglobus crepusculi sp. nov, and Psychrobacter noctis sp. nov., isolated from deep-sea sponges from the equatorial Atlantic.</title>
        <authorList>
            <person name="Stennett H.L."/>
            <person name="Williams S.E."/>
        </authorList>
    </citation>
    <scope>NUCLEOTIDE SEQUENCE [LARGE SCALE GENOMIC DNA]</scope>
    <source>
        <strain evidence="1 2">28M-24</strain>
    </source>
</reference>
<dbReference type="Pfam" id="PF20113">
    <property type="entry name" value="DUF6503"/>
    <property type="match status" value="1"/>
</dbReference>
<evidence type="ECO:0000313" key="2">
    <source>
        <dbReference type="Proteomes" id="UP000627521"/>
    </source>
</evidence>
<dbReference type="Proteomes" id="UP000627521">
    <property type="component" value="Unassembled WGS sequence"/>
</dbReference>
<evidence type="ECO:0008006" key="3">
    <source>
        <dbReference type="Google" id="ProtNLM"/>
    </source>
</evidence>
<proteinExistence type="predicted"/>
<sequence length="272" mass="31173">MKKILYTLSLGLFLFSCKTETKTETQTITKQEDKSLTEKVVKETKKYPENLVKVFNAHGGLDLWKSMRSLEYTQEKPDGKEVTTTDLYNRKALLASENYAIGFDGQKPWLLNKTDKEYKGYDPKFGYNLMFYFYTMPFILSDDGIKFSEAEALTFEGVTYPGIKISYDNGVGATPEDIYILYYNAETFKMEWLGYTVNFVPGIDTKELHFRRYGDWQEVNGLLLPNTITGYGFKDDKPTTPKAPNVFTNVKLSTTAPDAAMFIKPEQAKFVD</sequence>
<dbReference type="RefSeq" id="WP_191099958.1">
    <property type="nucleotide sequence ID" value="NZ_JACXXF010000005.1"/>
</dbReference>
<dbReference type="PROSITE" id="PS51257">
    <property type="entry name" value="PROKAR_LIPOPROTEIN"/>
    <property type="match status" value="1"/>
</dbReference>